<dbReference type="Proteomes" id="UP000076532">
    <property type="component" value="Unassembled WGS sequence"/>
</dbReference>
<sequence length="318" mass="33996">MDNGEEHPIHPSEPPTVPTAFQPSADWSQDITAVATSVYDQIFAQVYDNLIQAFGAEVQRLKDSNVSIGAAYTAVSVDYSALEQRIDSVMSLAARSTGSGSGPRPAAPEKCDGGMQSSAEEFATAIGNAVQFEMFASDATKILWSQGFLTGTAAMWSSNITHSQSFAPARYNFDLWIADFRAMFCSRDRTVDARKALHSLSMGNRSISAYTSAFTLQVPVAQRPSAPRNLAYPPSRPPPACSLDLSLEAAAAPNALLPRSAASACHSTSLSRQLKLLQDKQPVLYGLAEQLSPHEADVQLVCTAAVVAIGAELRQVLV</sequence>
<reference evidence="2 3" key="1">
    <citation type="journal article" date="2016" name="Mol. Biol. Evol.">
        <title>Comparative Genomics of Early-Diverging Mushroom-Forming Fungi Provides Insights into the Origins of Lignocellulose Decay Capabilities.</title>
        <authorList>
            <person name="Nagy L.G."/>
            <person name="Riley R."/>
            <person name="Tritt A."/>
            <person name="Adam C."/>
            <person name="Daum C."/>
            <person name="Floudas D."/>
            <person name="Sun H."/>
            <person name="Yadav J.S."/>
            <person name="Pangilinan J."/>
            <person name="Larsson K.H."/>
            <person name="Matsuura K."/>
            <person name="Barry K."/>
            <person name="Labutti K."/>
            <person name="Kuo R."/>
            <person name="Ohm R.A."/>
            <person name="Bhattacharya S.S."/>
            <person name="Shirouzu T."/>
            <person name="Yoshinaga Y."/>
            <person name="Martin F.M."/>
            <person name="Grigoriev I.V."/>
            <person name="Hibbett D.S."/>
        </authorList>
    </citation>
    <scope>NUCLEOTIDE SEQUENCE [LARGE SCALE GENOMIC DNA]</scope>
    <source>
        <strain evidence="2 3">CBS 109695</strain>
    </source>
</reference>
<evidence type="ECO:0008006" key="4">
    <source>
        <dbReference type="Google" id="ProtNLM"/>
    </source>
</evidence>
<name>A0A167VZI5_9AGAM</name>
<evidence type="ECO:0000313" key="3">
    <source>
        <dbReference type="Proteomes" id="UP000076532"/>
    </source>
</evidence>
<dbReference type="AlphaFoldDB" id="A0A167VZI5"/>
<feature type="compositionally biased region" description="Basic and acidic residues" evidence="1">
    <location>
        <begin position="1"/>
        <end position="10"/>
    </location>
</feature>
<keyword evidence="3" id="KW-1185">Reference proteome</keyword>
<organism evidence="2 3">
    <name type="scientific">Athelia psychrophila</name>
    <dbReference type="NCBI Taxonomy" id="1759441"/>
    <lineage>
        <taxon>Eukaryota</taxon>
        <taxon>Fungi</taxon>
        <taxon>Dikarya</taxon>
        <taxon>Basidiomycota</taxon>
        <taxon>Agaricomycotina</taxon>
        <taxon>Agaricomycetes</taxon>
        <taxon>Agaricomycetidae</taxon>
        <taxon>Atheliales</taxon>
        <taxon>Atheliaceae</taxon>
        <taxon>Athelia</taxon>
    </lineage>
</organism>
<dbReference type="OrthoDB" id="3051377at2759"/>
<gene>
    <name evidence="2" type="ORF">FIBSPDRAFT_967196</name>
</gene>
<feature type="region of interest" description="Disordered" evidence="1">
    <location>
        <begin position="1"/>
        <end position="23"/>
    </location>
</feature>
<accession>A0A167VZI5</accession>
<protein>
    <recommendedName>
        <fullName evidence="4">Retrotransposon gag domain-containing protein</fullName>
    </recommendedName>
</protein>
<feature type="region of interest" description="Disordered" evidence="1">
    <location>
        <begin position="94"/>
        <end position="114"/>
    </location>
</feature>
<evidence type="ECO:0000313" key="2">
    <source>
        <dbReference type="EMBL" id="KZP05535.1"/>
    </source>
</evidence>
<evidence type="ECO:0000256" key="1">
    <source>
        <dbReference type="SAM" id="MobiDB-lite"/>
    </source>
</evidence>
<dbReference type="EMBL" id="KV417833">
    <property type="protein sequence ID" value="KZP05535.1"/>
    <property type="molecule type" value="Genomic_DNA"/>
</dbReference>
<proteinExistence type="predicted"/>